<keyword evidence="4" id="KW-1185">Reference proteome</keyword>
<evidence type="ECO:0000313" key="4">
    <source>
        <dbReference type="Proteomes" id="UP000544872"/>
    </source>
</evidence>
<protein>
    <submittedName>
        <fullName evidence="3">Ca2+-binding EF-hand superfamily protein</fullName>
    </submittedName>
</protein>
<dbReference type="AlphaFoldDB" id="A0A7W9ZL88"/>
<name>A0A7W9ZL88_NOVIT</name>
<dbReference type="InterPro" id="IPR018247">
    <property type="entry name" value="EF_Hand_1_Ca_BS"/>
</dbReference>
<feature type="domain" description="EF-hand" evidence="2">
    <location>
        <begin position="106"/>
        <end position="134"/>
    </location>
</feature>
<evidence type="ECO:0000313" key="3">
    <source>
        <dbReference type="EMBL" id="MBB6212324.1"/>
    </source>
</evidence>
<feature type="compositionally biased region" description="Low complexity" evidence="1">
    <location>
        <begin position="270"/>
        <end position="319"/>
    </location>
</feature>
<feature type="compositionally biased region" description="Low complexity" evidence="1">
    <location>
        <begin position="1"/>
        <end position="18"/>
    </location>
</feature>
<dbReference type="EMBL" id="JACIIX010000021">
    <property type="protein sequence ID" value="MBB6212324.1"/>
    <property type="molecule type" value="Genomic_DNA"/>
</dbReference>
<evidence type="ECO:0000256" key="1">
    <source>
        <dbReference type="SAM" id="MobiDB-lite"/>
    </source>
</evidence>
<feature type="region of interest" description="Disordered" evidence="1">
    <location>
        <begin position="87"/>
        <end position="125"/>
    </location>
</feature>
<feature type="region of interest" description="Disordered" evidence="1">
    <location>
        <begin position="161"/>
        <end position="319"/>
    </location>
</feature>
<feature type="domain" description="EF-hand" evidence="2">
    <location>
        <begin position="173"/>
        <end position="208"/>
    </location>
</feature>
<dbReference type="Pfam" id="PF13202">
    <property type="entry name" value="EF-hand_5"/>
    <property type="match status" value="2"/>
</dbReference>
<dbReference type="InterPro" id="IPR002048">
    <property type="entry name" value="EF_hand_dom"/>
</dbReference>
<dbReference type="SUPFAM" id="SSF47473">
    <property type="entry name" value="EF-hand"/>
    <property type="match status" value="1"/>
</dbReference>
<dbReference type="PROSITE" id="PS00018">
    <property type="entry name" value="EF_HAND_1"/>
    <property type="match status" value="2"/>
</dbReference>
<dbReference type="RefSeq" id="WP_260402590.1">
    <property type="nucleotide sequence ID" value="NZ_JACIIX010000021.1"/>
</dbReference>
<accession>A0A7W9ZL88</accession>
<feature type="region of interest" description="Disordered" evidence="1">
    <location>
        <begin position="1"/>
        <end position="52"/>
    </location>
</feature>
<dbReference type="Gene3D" id="1.10.238.10">
    <property type="entry name" value="EF-hand"/>
    <property type="match status" value="2"/>
</dbReference>
<organism evidence="3 4">
    <name type="scientific">Novispirillum itersonii</name>
    <name type="common">Aquaspirillum itersonii</name>
    <dbReference type="NCBI Taxonomy" id="189"/>
    <lineage>
        <taxon>Bacteria</taxon>
        <taxon>Pseudomonadati</taxon>
        <taxon>Pseudomonadota</taxon>
        <taxon>Alphaproteobacteria</taxon>
        <taxon>Rhodospirillales</taxon>
        <taxon>Novispirillaceae</taxon>
        <taxon>Novispirillum</taxon>
    </lineage>
</organism>
<proteinExistence type="predicted"/>
<feature type="compositionally biased region" description="Basic and acidic residues" evidence="1">
    <location>
        <begin position="193"/>
        <end position="205"/>
    </location>
</feature>
<dbReference type="GO" id="GO:0005509">
    <property type="term" value="F:calcium ion binding"/>
    <property type="evidence" value="ECO:0007669"/>
    <property type="project" value="InterPro"/>
</dbReference>
<dbReference type="Proteomes" id="UP000544872">
    <property type="component" value="Unassembled WGS sequence"/>
</dbReference>
<dbReference type="PROSITE" id="PS50222">
    <property type="entry name" value="EF_HAND_2"/>
    <property type="match status" value="2"/>
</dbReference>
<reference evidence="3 4" key="1">
    <citation type="submission" date="2020-08" db="EMBL/GenBank/DDBJ databases">
        <title>Genomic Encyclopedia of Type Strains, Phase IV (KMG-IV): sequencing the most valuable type-strain genomes for metagenomic binning, comparative biology and taxonomic classification.</title>
        <authorList>
            <person name="Goeker M."/>
        </authorList>
    </citation>
    <scope>NUCLEOTIDE SEQUENCE [LARGE SCALE GENOMIC DNA]</scope>
    <source>
        <strain evidence="3 4">DSM 11590</strain>
    </source>
</reference>
<evidence type="ECO:0000259" key="2">
    <source>
        <dbReference type="PROSITE" id="PS50222"/>
    </source>
</evidence>
<comment type="caution">
    <text evidence="3">The sequence shown here is derived from an EMBL/GenBank/DDBJ whole genome shotgun (WGS) entry which is preliminary data.</text>
</comment>
<dbReference type="SMART" id="SM00054">
    <property type="entry name" value="EFh"/>
    <property type="match status" value="2"/>
</dbReference>
<gene>
    <name evidence="3" type="ORF">FHS48_003774</name>
</gene>
<feature type="compositionally biased region" description="Polar residues" evidence="1">
    <location>
        <begin position="43"/>
        <end position="52"/>
    </location>
</feature>
<dbReference type="InterPro" id="IPR011992">
    <property type="entry name" value="EF-hand-dom_pair"/>
</dbReference>
<feature type="compositionally biased region" description="Polar residues" evidence="1">
    <location>
        <begin position="221"/>
        <end position="231"/>
    </location>
</feature>
<sequence length="354" mass="35968">MSISSLSSSSDLRTSLLSNTGSVSTRRTRQQDTEASALAALMSTGQQQTQPVSFRDALEEKLTAAVEAGNLSQDDADLIRQAMDQLDQQIQQGKGPGKGQGPDPSEMFSALDANGDGSLTEEEFVAGRPDDVSEEQAQAFYAELAGDTTTGLSLDQFASALASSRPEDRVGGASRPDPTQMFSDLDADGDGILTKEEFVAGRPDDVSEDDAGALYDKLAGENSSGLSQQQFADAMSQAGTQVAGEAGGPPPAGGGGGGGGSSSEEKTEVSRTSTTSGSQTVTVITYSDGSTETTTEPAAASGTSATASASSTSSSSDSVASRLMALLQTLGGGDGSGMSFLKTAMTGRMVDVRA</sequence>